<evidence type="ECO:0000313" key="1">
    <source>
        <dbReference type="EMBL" id="MBW4565863.1"/>
    </source>
</evidence>
<reference evidence="1" key="1">
    <citation type="submission" date="2021-05" db="EMBL/GenBank/DDBJ databases">
        <authorList>
            <person name="Pietrasiak N."/>
            <person name="Ward R."/>
            <person name="Stajich J.E."/>
            <person name="Kurbessoian T."/>
        </authorList>
    </citation>
    <scope>NUCLEOTIDE SEQUENCE</scope>
    <source>
        <strain evidence="1">JT2-VF2</strain>
    </source>
</reference>
<protein>
    <submittedName>
        <fullName evidence="1">Uncharacterized protein</fullName>
    </submittedName>
</protein>
<sequence length="80" mass="9015">MSAANVETSLKMRLEKFAKEGFPPDNASSYNGEPLLWAALPTCSKWRGNPETTGSTFRKIQKSRMKSYTSTYNSENPLKH</sequence>
<proteinExistence type="predicted"/>
<comment type="caution">
    <text evidence="1">The sequence shown here is derived from an EMBL/GenBank/DDBJ whole genome shotgun (WGS) entry which is preliminary data.</text>
</comment>
<name>A0A951UJG8_9NOST</name>
<dbReference type="AlphaFoldDB" id="A0A951UJG8"/>
<dbReference type="EMBL" id="JAHHHN010000050">
    <property type="protein sequence ID" value="MBW4565863.1"/>
    <property type="molecule type" value="Genomic_DNA"/>
</dbReference>
<reference evidence="1" key="2">
    <citation type="journal article" date="2022" name="Microbiol. Resour. Announc.">
        <title>Metagenome Sequencing to Explore Phylogenomics of Terrestrial Cyanobacteria.</title>
        <authorList>
            <person name="Ward R.D."/>
            <person name="Stajich J.E."/>
            <person name="Johansen J.R."/>
            <person name="Huntemann M."/>
            <person name="Clum A."/>
            <person name="Foster B."/>
            <person name="Foster B."/>
            <person name="Roux S."/>
            <person name="Palaniappan K."/>
            <person name="Varghese N."/>
            <person name="Mukherjee S."/>
            <person name="Reddy T.B.K."/>
            <person name="Daum C."/>
            <person name="Copeland A."/>
            <person name="Chen I.A."/>
            <person name="Ivanova N.N."/>
            <person name="Kyrpides N.C."/>
            <person name="Shapiro N."/>
            <person name="Eloe-Fadrosh E.A."/>
            <person name="Pietrasiak N."/>
        </authorList>
    </citation>
    <scope>NUCLEOTIDE SEQUENCE</scope>
    <source>
        <strain evidence="1">JT2-VF2</strain>
    </source>
</reference>
<dbReference type="Proteomes" id="UP000715781">
    <property type="component" value="Unassembled WGS sequence"/>
</dbReference>
<organism evidence="1 2">
    <name type="scientific">Mojavia pulchra JT2-VF2</name>
    <dbReference type="NCBI Taxonomy" id="287848"/>
    <lineage>
        <taxon>Bacteria</taxon>
        <taxon>Bacillati</taxon>
        <taxon>Cyanobacteriota</taxon>
        <taxon>Cyanophyceae</taxon>
        <taxon>Nostocales</taxon>
        <taxon>Nostocaceae</taxon>
    </lineage>
</organism>
<evidence type="ECO:0000313" key="2">
    <source>
        <dbReference type="Proteomes" id="UP000715781"/>
    </source>
</evidence>
<gene>
    <name evidence="1" type="ORF">KME32_33230</name>
</gene>
<accession>A0A951UJG8</accession>